<dbReference type="GO" id="GO:0043332">
    <property type="term" value="C:mating projection tip"/>
    <property type="evidence" value="ECO:0007669"/>
    <property type="project" value="TreeGrafter"/>
</dbReference>
<dbReference type="GO" id="GO:0006897">
    <property type="term" value="P:endocytosis"/>
    <property type="evidence" value="ECO:0007669"/>
    <property type="project" value="InterPro"/>
</dbReference>
<dbReference type="Pfam" id="PF03114">
    <property type="entry name" value="BAR"/>
    <property type="match status" value="1"/>
</dbReference>
<accession>A0AAN6GY43</accession>
<dbReference type="PANTHER" id="PTHR47174">
    <property type="entry name" value="BRIDGING INTEGRATOR 3"/>
    <property type="match status" value="1"/>
</dbReference>
<evidence type="ECO:0000313" key="6">
    <source>
        <dbReference type="EMBL" id="KAK0557436.1"/>
    </source>
</evidence>
<dbReference type="GO" id="GO:0008289">
    <property type="term" value="F:lipid binding"/>
    <property type="evidence" value="ECO:0007669"/>
    <property type="project" value="TreeGrafter"/>
</dbReference>
<feature type="compositionally biased region" description="Low complexity" evidence="3">
    <location>
        <begin position="325"/>
        <end position="359"/>
    </location>
</feature>
<dbReference type="InterPro" id="IPR036028">
    <property type="entry name" value="SH3-like_dom_sf"/>
</dbReference>
<feature type="region of interest" description="Disordered" evidence="3">
    <location>
        <begin position="313"/>
        <end position="374"/>
    </location>
</feature>
<comment type="caution">
    <text evidence="6">The sequence shown here is derived from an EMBL/GenBank/DDBJ whole genome shotgun (WGS) entry which is preliminary data.</text>
</comment>
<dbReference type="PROSITE" id="PS51021">
    <property type="entry name" value="BAR"/>
    <property type="match status" value="1"/>
</dbReference>
<dbReference type="GO" id="GO:0097320">
    <property type="term" value="P:plasma membrane tubulation"/>
    <property type="evidence" value="ECO:0007669"/>
    <property type="project" value="TreeGrafter"/>
</dbReference>
<dbReference type="AlphaFoldDB" id="A0AAN6GY43"/>
<dbReference type="InterPro" id="IPR001452">
    <property type="entry name" value="SH3_domain"/>
</dbReference>
<sequence length="429" mass="46603">MRGITKALARTPHLVTSRVGMANKSQDAEFNTLNGKFAIVEQSSEKLLKDAVVFRESVKNMLMSGANFGVSFASLFQPIGAEDIERNHPAAANTMLNVSQYQTIMEELRETLTPEIELVESRIVGPIKDFINIVKTIRKNITKRDHKLLDFDRHSNSFNKLKSKSEKTLKDEQNLFKVEQDYEAAAADYEYYNNALKTDLPLFFDMAARFITPLYESFYYVQLNVQYLTAEALRNFAEGKYDISIHAPPVENTYADQLGDTLERLEALSIRKPAMASARVLGTASRQSSILTTASGGAAGGGLAANAPSRTGSLYNRTAAPPPAAASASTTSPRSVAAPPAYTPSATAGSSLASAGSKRAPPPPPTKPKPGAAAEKPKDYVIALYDYVAAASTDISFSAGDQIEIVNRTESTQDWWTGRINGQEGLFPA</sequence>
<dbReference type="InterPro" id="IPR027267">
    <property type="entry name" value="AH/BAR_dom_sf"/>
</dbReference>
<evidence type="ECO:0000256" key="3">
    <source>
        <dbReference type="SAM" id="MobiDB-lite"/>
    </source>
</evidence>
<protein>
    <submittedName>
        <fullName evidence="6">BAR adaptor protein Hob1</fullName>
    </submittedName>
</protein>
<dbReference type="GO" id="GO:0030479">
    <property type="term" value="C:actin cortical patch"/>
    <property type="evidence" value="ECO:0007669"/>
    <property type="project" value="TreeGrafter"/>
</dbReference>
<name>A0AAN6GY43_9BASI</name>
<organism evidence="6 7">
    <name type="scientific">Tilletia horrida</name>
    <dbReference type="NCBI Taxonomy" id="155126"/>
    <lineage>
        <taxon>Eukaryota</taxon>
        <taxon>Fungi</taxon>
        <taxon>Dikarya</taxon>
        <taxon>Basidiomycota</taxon>
        <taxon>Ustilaginomycotina</taxon>
        <taxon>Exobasidiomycetes</taxon>
        <taxon>Tilletiales</taxon>
        <taxon>Tilletiaceae</taxon>
        <taxon>Tilletia</taxon>
    </lineage>
</organism>
<evidence type="ECO:0000259" key="4">
    <source>
        <dbReference type="PROSITE" id="PS50002"/>
    </source>
</evidence>
<dbReference type="SUPFAM" id="SSF103657">
    <property type="entry name" value="BAR/IMD domain-like"/>
    <property type="match status" value="1"/>
</dbReference>
<dbReference type="GO" id="GO:0031097">
    <property type="term" value="C:medial cortex"/>
    <property type="evidence" value="ECO:0007669"/>
    <property type="project" value="TreeGrafter"/>
</dbReference>
<evidence type="ECO:0000256" key="1">
    <source>
        <dbReference type="ARBA" id="ARBA00022443"/>
    </source>
</evidence>
<feature type="domain" description="SH3" evidence="4">
    <location>
        <begin position="376"/>
        <end position="429"/>
    </location>
</feature>
<dbReference type="SUPFAM" id="SSF50044">
    <property type="entry name" value="SH3-domain"/>
    <property type="match status" value="1"/>
</dbReference>
<feature type="domain" description="BAR" evidence="5">
    <location>
        <begin position="15"/>
        <end position="249"/>
    </location>
</feature>
<proteinExistence type="predicted"/>
<dbReference type="GO" id="GO:0051666">
    <property type="term" value="P:actin cortical patch localization"/>
    <property type="evidence" value="ECO:0007669"/>
    <property type="project" value="InterPro"/>
</dbReference>
<dbReference type="EMBL" id="JAPDMZ010000005">
    <property type="protein sequence ID" value="KAK0557436.1"/>
    <property type="molecule type" value="Genomic_DNA"/>
</dbReference>
<dbReference type="Proteomes" id="UP001176517">
    <property type="component" value="Unassembled WGS sequence"/>
</dbReference>
<reference evidence="6" key="1">
    <citation type="journal article" date="2023" name="PhytoFront">
        <title>Draft Genome Resources of Seven Strains of Tilletia horrida, Causal Agent of Kernel Smut of Rice.</title>
        <authorList>
            <person name="Khanal S."/>
            <person name="Antony Babu S."/>
            <person name="Zhou X.G."/>
        </authorList>
    </citation>
    <scope>NUCLEOTIDE SEQUENCE</scope>
    <source>
        <strain evidence="6">TX6</strain>
    </source>
</reference>
<keyword evidence="1 2" id="KW-0728">SH3 domain</keyword>
<keyword evidence="7" id="KW-1185">Reference proteome</keyword>
<dbReference type="Pfam" id="PF00018">
    <property type="entry name" value="SH3_1"/>
    <property type="match status" value="1"/>
</dbReference>
<dbReference type="FunFam" id="2.30.30.40:FF:000100">
    <property type="entry name" value="SH3 domain-containing YSC84-like protein 1"/>
    <property type="match status" value="1"/>
</dbReference>
<gene>
    <name evidence="6" type="primary">hob1</name>
    <name evidence="6" type="ORF">OC846_000424</name>
</gene>
<dbReference type="InterPro" id="IPR046982">
    <property type="entry name" value="BIN3/RVS161-like"/>
</dbReference>
<dbReference type="GO" id="GO:1990528">
    <property type="term" value="C:Rvs161p-Rvs167p complex"/>
    <property type="evidence" value="ECO:0007669"/>
    <property type="project" value="TreeGrafter"/>
</dbReference>
<dbReference type="PANTHER" id="PTHR47174:SF1">
    <property type="entry name" value="REDUCED VIABILITY UPON STARVATION PROTEIN 167"/>
    <property type="match status" value="1"/>
</dbReference>
<dbReference type="Gene3D" id="1.20.1270.60">
    <property type="entry name" value="Arfaptin homology (AH) domain/BAR domain"/>
    <property type="match status" value="1"/>
</dbReference>
<evidence type="ECO:0000256" key="2">
    <source>
        <dbReference type="PROSITE-ProRule" id="PRU00192"/>
    </source>
</evidence>
<evidence type="ECO:0000259" key="5">
    <source>
        <dbReference type="PROSITE" id="PS51021"/>
    </source>
</evidence>
<dbReference type="SMART" id="SM00326">
    <property type="entry name" value="SH3"/>
    <property type="match status" value="1"/>
</dbReference>
<dbReference type="PROSITE" id="PS50002">
    <property type="entry name" value="SH3"/>
    <property type="match status" value="1"/>
</dbReference>
<evidence type="ECO:0000313" key="7">
    <source>
        <dbReference type="Proteomes" id="UP001176517"/>
    </source>
</evidence>
<dbReference type="Gene3D" id="2.30.30.40">
    <property type="entry name" value="SH3 Domains"/>
    <property type="match status" value="1"/>
</dbReference>
<dbReference type="InterPro" id="IPR004148">
    <property type="entry name" value="BAR_dom"/>
</dbReference>
<dbReference type="SMART" id="SM00721">
    <property type="entry name" value="BAR"/>
    <property type="match status" value="1"/>
</dbReference>
<dbReference type="PRINTS" id="PR00452">
    <property type="entry name" value="SH3DOMAIN"/>
</dbReference>
<dbReference type="CDD" id="cd07599">
    <property type="entry name" value="BAR_Rvs167p"/>
    <property type="match status" value="1"/>
</dbReference>